<dbReference type="Gene3D" id="3.40.50.1820">
    <property type="entry name" value="alpha/beta hydrolase"/>
    <property type="match status" value="1"/>
</dbReference>
<evidence type="ECO:0000256" key="1">
    <source>
        <dbReference type="SAM" id="MobiDB-lite"/>
    </source>
</evidence>
<evidence type="ECO:0008006" key="4">
    <source>
        <dbReference type="Google" id="ProtNLM"/>
    </source>
</evidence>
<accession>N6X3L1</accession>
<evidence type="ECO:0000313" key="2">
    <source>
        <dbReference type="EMBL" id="ENO18266.1"/>
    </source>
</evidence>
<sequence length="525" mass="58083">MYARRRVPHSYPPAEVRFTLIPLLPVLLATGALGLVAEIQSLPEGWREAAREKSEALGVDTSERSQRIFFDEPGLDTLFVRGLAGAAGTLNRALSRVLRVEIALDRGRGGERARRAAALLPLLPSRSYDALMTGMLTVLTAIGAARGGAVHVTLLRDSAHPEQSLSPRPGSPQVHLRRPKPPESLRDMCADIDDMYWSMSAGHTLKITRVGEGEIRRWLLSLPGTAHTDFHSTENPADFESNIREMLGLESAMRVGVVKALHHAMALDGVEPAGYSKEPVMICGHSQGGMVAVALAALPPQKAGVDVEAILATGAPARRIRIREDVTMVSVQHDQDVIPSMDGTPARAPDQRVHVGRSLVRPKKSPLYYAHSSATYTETVRHLERKVRVNPWGRLASSVAALTDFLPQIDEETRVFFYEVWQELLEPTRTDTEDAFVALDRAEDFEPVDYHMDWSPTPLITLPEFSMSAFAPYSRLVSDYVKKVADTPRRILKSMRIPKTIRIGGHRAVPGFERSQEAFRKDIRS</sequence>
<keyword evidence="3" id="KW-1185">Reference proteome</keyword>
<feature type="region of interest" description="Disordered" evidence="1">
    <location>
        <begin position="158"/>
        <end position="183"/>
    </location>
</feature>
<dbReference type="Proteomes" id="UP000013015">
    <property type="component" value="Unassembled WGS sequence"/>
</dbReference>
<reference evidence="2 3" key="1">
    <citation type="submission" date="2013-03" db="EMBL/GenBank/DDBJ databases">
        <title>Reference genome for the Human Microbiome Project.</title>
        <authorList>
            <person name="Aqrawi P."/>
            <person name="Ayvaz T."/>
            <person name="Bess C."/>
            <person name="Blankenburg K."/>
            <person name="Coyle M."/>
            <person name="Deng J."/>
            <person name="Forbes L."/>
            <person name="Fowler G."/>
            <person name="Francisco L."/>
            <person name="Fu Q."/>
            <person name="Gibbs R."/>
            <person name="Gross S."/>
            <person name="Gubbala S."/>
            <person name="Hale W."/>
            <person name="Hemphill L."/>
            <person name="Highlander S."/>
            <person name="Hirani K."/>
            <person name="Jackson L."/>
            <person name="Jakkamsetti A."/>
            <person name="Javaid M."/>
            <person name="Jayaseelan J.C."/>
            <person name="Jiang H."/>
            <person name="Joshi V."/>
            <person name="Korchina V."/>
            <person name="Kovar C."/>
            <person name="Lara F."/>
            <person name="Lee S."/>
            <person name="Liu Y."/>
            <person name="Mata R."/>
            <person name="Mathew T."/>
            <person name="Munidasa M."/>
            <person name="Muzny D."/>
            <person name="Nazareth L."/>
            <person name="Ngo R."/>
            <person name="Nguyen L."/>
            <person name="Nguyen N."/>
            <person name="Okwuonu G."/>
            <person name="Ongeri F."/>
            <person name="Palculict T."/>
            <person name="Patil S."/>
            <person name="Petrosino J."/>
            <person name="Pham C."/>
            <person name="Pham P."/>
            <person name="Pu L.-L."/>
            <person name="Qin X."/>
            <person name="Qu J."/>
            <person name="Reid J."/>
            <person name="Ross M."/>
            <person name="Ruth R."/>
            <person name="Saada N."/>
            <person name="San Lucas F."/>
            <person name="Santibanez J."/>
            <person name="Shang Y."/>
            <person name="Simmons D."/>
            <person name="Song X.-Z."/>
            <person name="Tang L.-Y."/>
            <person name="Thornton R."/>
            <person name="Warren J."/>
            <person name="Weissenberger G."/>
            <person name="Wilczek-Boney K."/>
            <person name="Worley K."/>
            <person name="Youmans B."/>
            <person name="Zhang J."/>
            <person name="Zhang L."/>
            <person name="Zhao Z."/>
            <person name="Zhou C."/>
            <person name="Zhu D."/>
            <person name="Zhu Y."/>
        </authorList>
    </citation>
    <scope>NUCLEOTIDE SEQUENCE [LARGE SCALE GENOMIC DNA]</scope>
    <source>
        <strain evidence="2 3">F0333</strain>
    </source>
</reference>
<dbReference type="EMBL" id="AQHZ01000015">
    <property type="protein sequence ID" value="ENO18266.1"/>
    <property type="molecule type" value="Genomic_DNA"/>
</dbReference>
<protein>
    <recommendedName>
        <fullName evidence="4">Alpha/beta hydrolase</fullName>
    </recommendedName>
</protein>
<evidence type="ECO:0000313" key="3">
    <source>
        <dbReference type="Proteomes" id="UP000013015"/>
    </source>
</evidence>
<gene>
    <name evidence="2" type="ORF">HMPREF9004_0835</name>
</gene>
<dbReference type="InterPro" id="IPR029058">
    <property type="entry name" value="AB_hydrolase_fold"/>
</dbReference>
<organism evidence="2 3">
    <name type="scientific">Schaalia cardiffensis F0333</name>
    <dbReference type="NCBI Taxonomy" id="888050"/>
    <lineage>
        <taxon>Bacteria</taxon>
        <taxon>Bacillati</taxon>
        <taxon>Actinomycetota</taxon>
        <taxon>Actinomycetes</taxon>
        <taxon>Actinomycetales</taxon>
        <taxon>Actinomycetaceae</taxon>
        <taxon>Schaalia</taxon>
    </lineage>
</organism>
<dbReference type="SUPFAM" id="SSF53474">
    <property type="entry name" value="alpha/beta-Hydrolases"/>
    <property type="match status" value="2"/>
</dbReference>
<dbReference type="PATRIC" id="fig|888050.3.peg.791"/>
<dbReference type="AlphaFoldDB" id="N6X3L1"/>
<name>N6X3L1_9ACTO</name>
<dbReference type="STRING" id="888050.HMPREF9004_0835"/>
<proteinExistence type="predicted"/>
<dbReference type="HOGENOM" id="CLU_042761_0_0_11"/>
<comment type="caution">
    <text evidence="2">The sequence shown here is derived from an EMBL/GenBank/DDBJ whole genome shotgun (WGS) entry which is preliminary data.</text>
</comment>
<dbReference type="eggNOG" id="COG1075">
    <property type="taxonomic scope" value="Bacteria"/>
</dbReference>